<keyword evidence="4" id="KW-0732">Signal</keyword>
<sequence>MLKKFSNVFVLVLLGLLLIVLPLETRVAKSSNAGSSDKGDPFTGNPIVKIAQVASPAVVNIDTEALVKQPLFPFADDPFFKQFFGEDLQQFTQVIPMKGKGSGFIVSKDGYILTNNHVIEGADKITVTLADGRQFDAKVVGKDPTFDLAVIKVKASNLPVLALGDSDAVQVGEWVVAIGNPFGLEHTVTVGVISAKNRSVRAGNLSFDGFLQTDAAINPGNSGGPLLDLNGKVVGINTAIIPYAQGIGFAIPVNMAKGVIDDLVNYGKVRRGWLGVYTQPLTPDFIQAYGLKVNKGAVVADVVPNSPADKAGIKRGNVITKVEGVDIEDPQDLVFQIRKRNAGEKVKLEVVTQSGSKTITVTLGDLPGQVEAPRAEGTDLENLGLKVASITPALREKYSLPQGDGLVVTGVKPGSVSDTIGIQEGDVILEANGLSVNTVDDLKKALKKGSDTIVLLIWRDGRTFFVSLRL</sequence>
<comment type="similarity">
    <text evidence="2">Belongs to the peptidase S1C family.</text>
</comment>
<dbReference type="PANTHER" id="PTHR22939:SF129">
    <property type="entry name" value="SERINE PROTEASE HTRA2, MITOCHONDRIAL"/>
    <property type="match status" value="1"/>
</dbReference>
<name>A0ABY1JEL8_9BACT</name>
<dbReference type="InterPro" id="IPR041489">
    <property type="entry name" value="PDZ_6"/>
</dbReference>
<dbReference type="PRINTS" id="PR00834">
    <property type="entry name" value="PROTEASES2C"/>
</dbReference>
<evidence type="ECO:0000256" key="1">
    <source>
        <dbReference type="ARBA" id="ARBA00004418"/>
    </source>
</evidence>
<evidence type="ECO:0000256" key="5">
    <source>
        <dbReference type="ARBA" id="ARBA00022737"/>
    </source>
</evidence>
<dbReference type="InterPro" id="IPR001940">
    <property type="entry name" value="Peptidase_S1C"/>
</dbReference>
<keyword evidence="6" id="KW-0574">Periplasm</keyword>
<feature type="domain" description="PDZ" evidence="9">
    <location>
        <begin position="263"/>
        <end position="354"/>
    </location>
</feature>
<dbReference type="InterPro" id="IPR036034">
    <property type="entry name" value="PDZ_sf"/>
</dbReference>
<dbReference type="Pfam" id="PF17820">
    <property type="entry name" value="PDZ_6"/>
    <property type="match status" value="1"/>
</dbReference>
<reference evidence="10 11" key="1">
    <citation type="submission" date="2016-11" db="EMBL/GenBank/DDBJ databases">
        <authorList>
            <person name="Varghese N."/>
            <person name="Submissions S."/>
        </authorList>
    </citation>
    <scope>NUCLEOTIDE SEQUENCE [LARGE SCALE GENOMIC DNA]</scope>
    <source>
        <strain evidence="10 11">DSM 20664</strain>
    </source>
</reference>
<dbReference type="EMBL" id="FSQZ01000001">
    <property type="protein sequence ID" value="SIN72970.1"/>
    <property type="molecule type" value="Genomic_DNA"/>
</dbReference>
<evidence type="ECO:0000256" key="3">
    <source>
        <dbReference type="ARBA" id="ARBA00022670"/>
    </source>
</evidence>
<evidence type="ECO:0000313" key="10">
    <source>
        <dbReference type="EMBL" id="SIN72970.1"/>
    </source>
</evidence>
<evidence type="ECO:0000256" key="7">
    <source>
        <dbReference type="ARBA" id="ARBA00022801"/>
    </source>
</evidence>
<dbReference type="GO" id="GO:0006508">
    <property type="term" value="P:proteolysis"/>
    <property type="evidence" value="ECO:0007669"/>
    <property type="project" value="UniProtKB-KW"/>
</dbReference>
<dbReference type="SMART" id="SM00228">
    <property type="entry name" value="PDZ"/>
    <property type="match status" value="2"/>
</dbReference>
<dbReference type="Gene3D" id="2.30.42.10">
    <property type="match status" value="2"/>
</dbReference>
<dbReference type="Proteomes" id="UP000185093">
    <property type="component" value="Unassembled WGS sequence"/>
</dbReference>
<evidence type="ECO:0000259" key="9">
    <source>
        <dbReference type="PROSITE" id="PS50106"/>
    </source>
</evidence>
<dbReference type="InterPro" id="IPR011782">
    <property type="entry name" value="Pept_S1C_Do"/>
</dbReference>
<evidence type="ECO:0000256" key="8">
    <source>
        <dbReference type="ARBA" id="ARBA00022825"/>
    </source>
</evidence>
<dbReference type="Pfam" id="PF13365">
    <property type="entry name" value="Trypsin_2"/>
    <property type="match status" value="1"/>
</dbReference>
<evidence type="ECO:0000256" key="6">
    <source>
        <dbReference type="ARBA" id="ARBA00022764"/>
    </source>
</evidence>
<keyword evidence="8" id="KW-0720">Serine protease</keyword>
<keyword evidence="11" id="KW-1185">Reference proteome</keyword>
<feature type="domain" description="PDZ" evidence="9">
    <location>
        <begin position="369"/>
        <end position="461"/>
    </location>
</feature>
<accession>A0ABY1JEL8</accession>
<dbReference type="SUPFAM" id="SSF50494">
    <property type="entry name" value="Trypsin-like serine proteases"/>
    <property type="match status" value="1"/>
</dbReference>
<comment type="caution">
    <text evidence="10">The sequence shown here is derived from an EMBL/GenBank/DDBJ whole genome shotgun (WGS) entry which is preliminary data.</text>
</comment>
<protein>
    <submittedName>
        <fullName evidence="10">Serine protease Do</fullName>
    </submittedName>
</protein>
<dbReference type="GO" id="GO:0008233">
    <property type="term" value="F:peptidase activity"/>
    <property type="evidence" value="ECO:0007669"/>
    <property type="project" value="UniProtKB-KW"/>
</dbReference>
<keyword evidence="7" id="KW-0378">Hydrolase</keyword>
<keyword evidence="3 10" id="KW-0645">Protease</keyword>
<dbReference type="SUPFAM" id="SSF50156">
    <property type="entry name" value="PDZ domain-like"/>
    <property type="match status" value="2"/>
</dbReference>
<gene>
    <name evidence="10" type="ORF">SAMN05444368_1559</name>
</gene>
<dbReference type="Pfam" id="PF13180">
    <property type="entry name" value="PDZ_2"/>
    <property type="match status" value="1"/>
</dbReference>
<keyword evidence="5" id="KW-0677">Repeat</keyword>
<dbReference type="InterPro" id="IPR001478">
    <property type="entry name" value="PDZ"/>
</dbReference>
<comment type="subcellular location">
    <subcellularLocation>
        <location evidence="1">Periplasm</location>
    </subcellularLocation>
</comment>
<dbReference type="PANTHER" id="PTHR22939">
    <property type="entry name" value="SERINE PROTEASE FAMILY S1C HTRA-RELATED"/>
    <property type="match status" value="1"/>
</dbReference>
<proteinExistence type="inferred from homology"/>
<dbReference type="Gene3D" id="2.40.10.120">
    <property type="match status" value="1"/>
</dbReference>
<evidence type="ECO:0000256" key="4">
    <source>
        <dbReference type="ARBA" id="ARBA00022729"/>
    </source>
</evidence>
<dbReference type="NCBIfam" id="TIGR02037">
    <property type="entry name" value="degP_htrA_DO"/>
    <property type="match status" value="1"/>
</dbReference>
<organism evidence="10 11">
    <name type="scientific">Acetomicrobium flavidum</name>
    <dbReference type="NCBI Taxonomy" id="49896"/>
    <lineage>
        <taxon>Bacteria</taxon>
        <taxon>Thermotogati</taxon>
        <taxon>Synergistota</taxon>
        <taxon>Synergistia</taxon>
        <taxon>Synergistales</taxon>
        <taxon>Acetomicrobiaceae</taxon>
        <taxon>Acetomicrobium</taxon>
    </lineage>
</organism>
<dbReference type="PROSITE" id="PS50106">
    <property type="entry name" value="PDZ"/>
    <property type="match status" value="2"/>
</dbReference>
<evidence type="ECO:0000256" key="2">
    <source>
        <dbReference type="ARBA" id="ARBA00010541"/>
    </source>
</evidence>
<evidence type="ECO:0000313" key="11">
    <source>
        <dbReference type="Proteomes" id="UP000185093"/>
    </source>
</evidence>
<dbReference type="InterPro" id="IPR009003">
    <property type="entry name" value="Peptidase_S1_PA"/>
</dbReference>
<dbReference type="RefSeq" id="WP_014807431.1">
    <property type="nucleotide sequence ID" value="NZ_DAONLC010000053.1"/>
</dbReference>